<organism evidence="2 3">
    <name type="scientific">Gymnopus androsaceus JB14</name>
    <dbReference type="NCBI Taxonomy" id="1447944"/>
    <lineage>
        <taxon>Eukaryota</taxon>
        <taxon>Fungi</taxon>
        <taxon>Dikarya</taxon>
        <taxon>Basidiomycota</taxon>
        <taxon>Agaricomycotina</taxon>
        <taxon>Agaricomycetes</taxon>
        <taxon>Agaricomycetidae</taxon>
        <taxon>Agaricales</taxon>
        <taxon>Marasmiineae</taxon>
        <taxon>Omphalotaceae</taxon>
        <taxon>Gymnopus</taxon>
    </lineage>
</organism>
<keyword evidence="3" id="KW-1185">Reference proteome</keyword>
<reference evidence="2" key="1">
    <citation type="journal article" date="2019" name="Environ. Microbiol.">
        <title>Fungal ecological strategies reflected in gene transcription - a case study of two litter decomposers.</title>
        <authorList>
            <person name="Barbi F."/>
            <person name="Kohler A."/>
            <person name="Barry K."/>
            <person name="Baskaran P."/>
            <person name="Daum C."/>
            <person name="Fauchery L."/>
            <person name="Ihrmark K."/>
            <person name="Kuo A."/>
            <person name="LaButti K."/>
            <person name="Lipzen A."/>
            <person name="Morin E."/>
            <person name="Grigoriev I.V."/>
            <person name="Henrissat B."/>
            <person name="Lindahl B."/>
            <person name="Martin F."/>
        </authorList>
    </citation>
    <scope>NUCLEOTIDE SEQUENCE</scope>
    <source>
        <strain evidence="2">JB14</strain>
    </source>
</reference>
<dbReference type="AlphaFoldDB" id="A0A6A4GEN4"/>
<sequence>MLLARAQLRLPFAPLYPVTRRMAPSSPIQTRRPSLANHRNVMVALECPRLGGSVHNLEGEKPLTRFLLRMASLSTVTSLIFMRTKTIKSTSSNATLTIMTCTTTITNRTTTAMFTKPHSDIEEEQYEVKYPTLPNPSQYHQHQYQQQQLLPPSSTTHQPTNSRPPGLVHLTTSRGLAYLAMTQVLGPPMYHQVQVLSQYSMHLVPAHIFIPASKAHVAVPDAPRACALPYGGFLSCTFQCTVQGLYTHSYSSRNNHPQILLHLRT</sequence>
<proteinExistence type="predicted"/>
<dbReference type="Proteomes" id="UP000799118">
    <property type="component" value="Unassembled WGS sequence"/>
</dbReference>
<evidence type="ECO:0000313" key="3">
    <source>
        <dbReference type="Proteomes" id="UP000799118"/>
    </source>
</evidence>
<gene>
    <name evidence="2" type="ORF">BT96DRAFT_690290</name>
</gene>
<dbReference type="EMBL" id="ML770252">
    <property type="protein sequence ID" value="KAE9384016.1"/>
    <property type="molecule type" value="Genomic_DNA"/>
</dbReference>
<feature type="compositionally biased region" description="Polar residues" evidence="1">
    <location>
        <begin position="149"/>
        <end position="163"/>
    </location>
</feature>
<feature type="region of interest" description="Disordered" evidence="1">
    <location>
        <begin position="140"/>
        <end position="165"/>
    </location>
</feature>
<protein>
    <submittedName>
        <fullName evidence="2">Uncharacterized protein</fullName>
    </submittedName>
</protein>
<evidence type="ECO:0000256" key="1">
    <source>
        <dbReference type="SAM" id="MobiDB-lite"/>
    </source>
</evidence>
<accession>A0A6A4GEN4</accession>
<name>A0A6A4GEN4_9AGAR</name>
<evidence type="ECO:0000313" key="2">
    <source>
        <dbReference type="EMBL" id="KAE9384016.1"/>
    </source>
</evidence>